<dbReference type="PANTHER" id="PTHR43069:SF5">
    <property type="entry name" value="FUMARYLACETOACETASE"/>
    <property type="match status" value="1"/>
</dbReference>
<dbReference type="OrthoDB" id="9971669at2759"/>
<keyword evidence="5 13" id="KW-0378">Hydrolase</keyword>
<evidence type="ECO:0000256" key="11">
    <source>
        <dbReference type="PIRSR" id="PIRSR605959-2"/>
    </source>
</evidence>
<evidence type="ECO:0000256" key="2">
    <source>
        <dbReference type="ARBA" id="ARBA00010211"/>
    </source>
</evidence>
<dbReference type="GO" id="GO:0046872">
    <property type="term" value="F:metal ion binding"/>
    <property type="evidence" value="ECO:0007669"/>
    <property type="project" value="UniProtKB-UniRule"/>
</dbReference>
<evidence type="ECO:0000256" key="4">
    <source>
        <dbReference type="ARBA" id="ARBA00022723"/>
    </source>
</evidence>
<proteinExistence type="inferred from homology"/>
<keyword evidence="8 13" id="KW-0828">Tyrosine catabolism</keyword>
<dbReference type="InterPro" id="IPR036663">
    <property type="entry name" value="Fumarylacetoacetase_C_sf"/>
</dbReference>
<keyword evidence="9 13" id="KW-0585">Phenylalanine catabolism</keyword>
<dbReference type="EMBL" id="KQ964284">
    <property type="protein sequence ID" value="KXJ85372.1"/>
    <property type="molecule type" value="Genomic_DNA"/>
</dbReference>
<dbReference type="Pfam" id="PF01557">
    <property type="entry name" value="FAA_hydrolase"/>
    <property type="match status" value="1"/>
</dbReference>
<dbReference type="Proteomes" id="UP000070501">
    <property type="component" value="Unassembled WGS sequence"/>
</dbReference>
<evidence type="ECO:0000256" key="6">
    <source>
        <dbReference type="ARBA" id="ARBA00022837"/>
    </source>
</evidence>
<evidence type="ECO:0000313" key="16">
    <source>
        <dbReference type="EMBL" id="KXJ85372.1"/>
    </source>
</evidence>
<evidence type="ECO:0000256" key="9">
    <source>
        <dbReference type="ARBA" id="ARBA00023232"/>
    </source>
</evidence>
<organism evidence="16 17">
    <name type="scientific">Microdochium bolleyi</name>
    <dbReference type="NCBI Taxonomy" id="196109"/>
    <lineage>
        <taxon>Eukaryota</taxon>
        <taxon>Fungi</taxon>
        <taxon>Dikarya</taxon>
        <taxon>Ascomycota</taxon>
        <taxon>Pezizomycotina</taxon>
        <taxon>Sordariomycetes</taxon>
        <taxon>Xylariomycetidae</taxon>
        <taxon>Xylariales</taxon>
        <taxon>Microdochiaceae</taxon>
        <taxon>Microdochium</taxon>
    </lineage>
</organism>
<feature type="binding site" evidence="12">
    <location>
        <position position="200"/>
    </location>
    <ligand>
        <name>Ca(2+)</name>
        <dbReference type="ChEBI" id="CHEBI:29108"/>
    </ligand>
</feature>
<dbReference type="InterPro" id="IPR005959">
    <property type="entry name" value="Fumarylacetoacetase"/>
</dbReference>
<dbReference type="Gene3D" id="3.90.850.10">
    <property type="entry name" value="Fumarylacetoacetase-like, C-terminal domain"/>
    <property type="match status" value="1"/>
</dbReference>
<dbReference type="EC" id="3.7.1.2" evidence="3 13"/>
<dbReference type="UniPathway" id="UPA00139">
    <property type="reaction ID" value="UER00341"/>
</dbReference>
<dbReference type="STRING" id="196109.A0A136IK72"/>
<feature type="binding site" evidence="12">
    <location>
        <position position="258"/>
    </location>
    <ligand>
        <name>Mg(2+)</name>
        <dbReference type="ChEBI" id="CHEBI:18420"/>
    </ligand>
</feature>
<feature type="binding site" evidence="12">
    <location>
        <position position="254"/>
    </location>
    <ligand>
        <name>Mg(2+)</name>
        <dbReference type="ChEBI" id="CHEBI:18420"/>
    </ligand>
</feature>
<evidence type="ECO:0000313" key="17">
    <source>
        <dbReference type="Proteomes" id="UP000070501"/>
    </source>
</evidence>
<evidence type="ECO:0000256" key="10">
    <source>
        <dbReference type="PIRSR" id="PIRSR605959-1"/>
    </source>
</evidence>
<gene>
    <name evidence="16" type="ORF">Micbo1qcDRAFT_223328</name>
</gene>
<feature type="binding site" evidence="12">
    <location>
        <position position="202"/>
    </location>
    <ligand>
        <name>Ca(2+)</name>
        <dbReference type="ChEBI" id="CHEBI:29108"/>
    </ligand>
</feature>
<keyword evidence="4 12" id="KW-0479">Metal-binding</keyword>
<evidence type="ECO:0000256" key="7">
    <source>
        <dbReference type="ARBA" id="ARBA00022842"/>
    </source>
</evidence>
<dbReference type="GO" id="GO:1902000">
    <property type="term" value="P:homogentisate catabolic process"/>
    <property type="evidence" value="ECO:0007669"/>
    <property type="project" value="TreeGrafter"/>
</dbReference>
<keyword evidence="17" id="KW-1185">Reference proteome</keyword>
<keyword evidence="7 12" id="KW-0460">Magnesium</keyword>
<evidence type="ECO:0000256" key="5">
    <source>
        <dbReference type="ARBA" id="ARBA00022801"/>
    </source>
</evidence>
<dbReference type="InterPro" id="IPR011234">
    <property type="entry name" value="Fumarylacetoacetase-like_C"/>
</dbReference>
<accession>A0A136IK72</accession>
<reference evidence="17" key="1">
    <citation type="submission" date="2016-02" db="EMBL/GenBank/DDBJ databases">
        <title>Draft genome sequence of Microdochium bolleyi, a fungal endophyte of beachgrass.</title>
        <authorList>
            <consortium name="DOE Joint Genome Institute"/>
            <person name="David A.S."/>
            <person name="May G."/>
            <person name="Haridas S."/>
            <person name="Lim J."/>
            <person name="Wang M."/>
            <person name="Labutti K."/>
            <person name="Lipzen A."/>
            <person name="Barry K."/>
            <person name="Grigoriev I.V."/>
        </authorList>
    </citation>
    <scope>NUCLEOTIDE SEQUENCE [LARGE SCALE GENOMIC DNA]</scope>
    <source>
        <strain evidence="17">J235TASD1</strain>
    </source>
</reference>
<sequence length="422" mass="45233">MSDPNYAHHFSERNIPFGIGSSAQFTSPQAVTRIQNTVISLSALHRHGFFKQISETELPEAALTSTTLNQFAALPKSTHRVVQQTIRDAYTAKAFDAFPDEAKEELGSVTLHLPVQIGDFTDFSCSLEHVKNAGRIVVNNANPPPAFFQLPVGYQGRCGSILVSGTEIERPIGQFRSRPAPGSNEPVKILCGPSRAVDYEVELAAIVGKPLPMRKRLDAKDAEEHIFGYALFNDWSARDIQGLEMVPLGPLNGKSFGTSISPWIVTLDALHPHKASVPQPAHAPNGIPSYLQDPDNSSHDITIRVEVLAGKEKQATVTGTTKVQSMYWTPKQMLAHLASSGSALRTGDIAATGTVSGETRETLGSLLEATNGGTDPVKLSDGTERGYLQDGDSVRLVGWAGGEDSGVGFGECIGELVAAQPL</sequence>
<dbReference type="InParanoid" id="A0A136IK72"/>
<name>A0A136IK72_9PEZI</name>
<feature type="binding site" evidence="12">
    <location>
        <position position="122"/>
    </location>
    <ligand>
        <name>Ca(2+)</name>
        <dbReference type="ChEBI" id="CHEBI:29108"/>
    </ligand>
</feature>
<evidence type="ECO:0000256" key="3">
    <source>
        <dbReference type="ARBA" id="ARBA00012094"/>
    </source>
</evidence>
<dbReference type="SUPFAM" id="SSF56529">
    <property type="entry name" value="FAH"/>
    <property type="match status" value="1"/>
</dbReference>
<comment type="catalytic activity">
    <reaction evidence="13">
        <text>4-fumarylacetoacetate + H2O = acetoacetate + fumarate + H(+)</text>
        <dbReference type="Rhea" id="RHEA:10244"/>
        <dbReference type="ChEBI" id="CHEBI:13705"/>
        <dbReference type="ChEBI" id="CHEBI:15377"/>
        <dbReference type="ChEBI" id="CHEBI:15378"/>
        <dbReference type="ChEBI" id="CHEBI:18034"/>
        <dbReference type="ChEBI" id="CHEBI:29806"/>
        <dbReference type="EC" id="3.7.1.2"/>
    </reaction>
</comment>
<evidence type="ECO:0000259" key="15">
    <source>
        <dbReference type="Pfam" id="PF09298"/>
    </source>
</evidence>
<comment type="pathway">
    <text evidence="1 13">Amino-acid degradation; L-phenylalanine degradation; acetoacetate and fumarate from L-phenylalanine: step 6/6.</text>
</comment>
<feature type="domain" description="Fumarylacetoacetase N-terminal" evidence="15">
    <location>
        <begin position="14"/>
        <end position="114"/>
    </location>
</feature>
<dbReference type="Gene3D" id="2.30.30.230">
    <property type="entry name" value="Fumarylacetoacetase, N-terminal domain"/>
    <property type="match status" value="1"/>
</dbReference>
<feature type="binding site" evidence="11">
    <location>
        <position position="241"/>
    </location>
    <ligand>
        <name>substrate</name>
    </ligand>
</feature>
<evidence type="ECO:0000256" key="1">
    <source>
        <dbReference type="ARBA" id="ARBA00004782"/>
    </source>
</evidence>
<evidence type="ECO:0000256" key="12">
    <source>
        <dbReference type="PIRSR" id="PIRSR605959-3"/>
    </source>
</evidence>
<feature type="active site" description="Proton acceptor" evidence="10">
    <location>
        <position position="129"/>
    </location>
</feature>
<feature type="binding site" evidence="12">
    <location>
        <position position="234"/>
    </location>
    <ligand>
        <name>Mg(2+)</name>
        <dbReference type="ChEBI" id="CHEBI:18420"/>
    </ligand>
</feature>
<comment type="cofactor">
    <cofactor evidence="13">
        <name>Mg(2+)</name>
        <dbReference type="ChEBI" id="CHEBI:18420"/>
    </cofactor>
    <cofactor evidence="13">
        <name>Ca(2+)</name>
        <dbReference type="ChEBI" id="CHEBI:29108"/>
    </cofactor>
</comment>
<dbReference type="InterPro" id="IPR015377">
    <property type="entry name" value="Fumarylacetoacetase_N"/>
</dbReference>
<protein>
    <recommendedName>
        <fullName evidence="3 13">Fumarylacetoacetase</fullName>
        <ecNumber evidence="3 13">3.7.1.2</ecNumber>
    </recommendedName>
    <alternativeName>
        <fullName evidence="13">Fumarylacetoacetate hydrolase</fullName>
    </alternativeName>
</protein>
<dbReference type="GO" id="GO:0006559">
    <property type="term" value="P:L-phenylalanine catabolic process"/>
    <property type="evidence" value="ECO:0007669"/>
    <property type="project" value="UniProtKB-UniRule"/>
</dbReference>
<dbReference type="GO" id="GO:0006572">
    <property type="term" value="P:L-tyrosine catabolic process"/>
    <property type="evidence" value="ECO:0007669"/>
    <property type="project" value="UniProtKB-UniRule"/>
</dbReference>
<keyword evidence="6 12" id="KW-0106">Calcium</keyword>
<feature type="binding site" evidence="12">
    <location>
        <position position="234"/>
    </location>
    <ligand>
        <name>Ca(2+)</name>
        <dbReference type="ChEBI" id="CHEBI:29108"/>
    </ligand>
</feature>
<dbReference type="AlphaFoldDB" id="A0A136IK72"/>
<dbReference type="SUPFAM" id="SSF63433">
    <property type="entry name" value="Fumarylacetoacetate hydrolase, FAH, N-terminal domain"/>
    <property type="match status" value="1"/>
</dbReference>
<evidence type="ECO:0000256" key="8">
    <source>
        <dbReference type="ARBA" id="ARBA00022878"/>
    </source>
</evidence>
<dbReference type="InterPro" id="IPR036462">
    <property type="entry name" value="Fumarylacetoacetase_N_sf"/>
</dbReference>
<feature type="domain" description="Fumarylacetoacetase-like C-terminal" evidence="14">
    <location>
        <begin position="120"/>
        <end position="397"/>
    </location>
</feature>
<evidence type="ECO:0000259" key="14">
    <source>
        <dbReference type="Pfam" id="PF01557"/>
    </source>
</evidence>
<dbReference type="GO" id="GO:0004334">
    <property type="term" value="F:fumarylacetoacetase activity"/>
    <property type="evidence" value="ECO:0007669"/>
    <property type="project" value="UniProtKB-UniRule"/>
</dbReference>
<evidence type="ECO:0000256" key="13">
    <source>
        <dbReference type="RuleBase" id="RU366008"/>
    </source>
</evidence>
<dbReference type="Pfam" id="PF09298">
    <property type="entry name" value="FAA_hydrolase_N"/>
    <property type="match status" value="1"/>
</dbReference>
<feature type="binding site" evidence="11">
    <location>
        <position position="354"/>
    </location>
    <ligand>
        <name>substrate</name>
    </ligand>
</feature>
<comment type="similarity">
    <text evidence="2 13">Belongs to the FAH family.</text>
</comment>
<dbReference type="PANTHER" id="PTHR43069">
    <property type="entry name" value="FUMARYLACETOACETASE"/>
    <property type="match status" value="1"/>
</dbReference>